<keyword evidence="4" id="KW-0732">Signal</keyword>
<keyword evidence="3" id="KW-0378">Hydrolase</keyword>
<dbReference type="EMBL" id="NHMP01000002">
    <property type="protein sequence ID" value="OXE50311.1"/>
    <property type="molecule type" value="Genomic_DNA"/>
</dbReference>
<feature type="signal peptide" evidence="4">
    <location>
        <begin position="1"/>
        <end position="22"/>
    </location>
</feature>
<dbReference type="InterPro" id="IPR035437">
    <property type="entry name" value="SNase_OB-fold_sf"/>
</dbReference>
<gene>
    <name evidence="6" type="ORF">ADH67_04800</name>
</gene>
<dbReference type="Gene3D" id="2.40.50.90">
    <property type="match status" value="1"/>
</dbReference>
<evidence type="ECO:0000256" key="4">
    <source>
        <dbReference type="SAM" id="SignalP"/>
    </source>
</evidence>
<feature type="domain" description="TNase-like" evidence="5">
    <location>
        <begin position="52"/>
        <end position="185"/>
    </location>
</feature>
<evidence type="ECO:0000313" key="6">
    <source>
        <dbReference type="EMBL" id="OXE50311.1"/>
    </source>
</evidence>
<sequence length="202" mass="23241">MSLIKILSAFAVSALLASAAHALSFGEIGNLFQKSETATAADQKDFGHPGYEYIEARVTRVADGDTLTVREKGSNNKIKIRLLGIDAPELKMEGGNASRRHLENLIRSGNNQVRIYYLSKKKFDRYGRIIGKVVTNNIDVNRQMVLDGHAWFYRNYQKDVMPKDRVLYQEAMYEAQRTKRGLWAQPNPLEPWEWRKTHRRKD</sequence>
<dbReference type="PANTHER" id="PTHR12302:SF3">
    <property type="entry name" value="SERINE_THREONINE-PROTEIN KINASE 31"/>
    <property type="match status" value="1"/>
</dbReference>
<dbReference type="GeneID" id="78363567"/>
<name>A0A227KQ11_9BURK</name>
<proteinExistence type="predicted"/>
<dbReference type="InterPro" id="IPR016071">
    <property type="entry name" value="Staphylococal_nuclease_OB-fold"/>
</dbReference>
<reference evidence="7" key="1">
    <citation type="submission" date="2017-05" db="EMBL/GenBank/DDBJ databases">
        <title>Improved OligoMM genomes.</title>
        <authorList>
            <person name="Garzetti D."/>
        </authorList>
    </citation>
    <scope>NUCLEOTIDE SEQUENCE [LARGE SCALE GENOMIC DNA]</scope>
    <source>
        <strain evidence="7">YL45</strain>
    </source>
</reference>
<comment type="caution">
    <text evidence="6">The sequence shown here is derived from an EMBL/GenBank/DDBJ whole genome shotgun (WGS) entry which is preliminary data.</text>
</comment>
<evidence type="ECO:0000256" key="1">
    <source>
        <dbReference type="ARBA" id="ARBA00022722"/>
    </source>
</evidence>
<dbReference type="SMART" id="SM00318">
    <property type="entry name" value="SNc"/>
    <property type="match status" value="1"/>
</dbReference>
<dbReference type="PANTHER" id="PTHR12302">
    <property type="entry name" value="EBNA2 BINDING PROTEIN P100"/>
    <property type="match status" value="1"/>
</dbReference>
<dbReference type="Proteomes" id="UP000214610">
    <property type="component" value="Unassembled WGS sequence"/>
</dbReference>
<feature type="chain" id="PRO_5011230841" description="TNase-like domain-containing protein" evidence="4">
    <location>
        <begin position="23"/>
        <end position="202"/>
    </location>
</feature>
<evidence type="ECO:0000256" key="2">
    <source>
        <dbReference type="ARBA" id="ARBA00022759"/>
    </source>
</evidence>
<protein>
    <recommendedName>
        <fullName evidence="5">TNase-like domain-containing protein</fullName>
    </recommendedName>
</protein>
<accession>A0A227KQ11</accession>
<keyword evidence="1" id="KW-0540">Nuclease</keyword>
<dbReference type="PROSITE" id="PS50830">
    <property type="entry name" value="TNASE_3"/>
    <property type="match status" value="1"/>
</dbReference>
<evidence type="ECO:0000313" key="7">
    <source>
        <dbReference type="Proteomes" id="UP000214610"/>
    </source>
</evidence>
<dbReference type="Pfam" id="PF00565">
    <property type="entry name" value="SNase"/>
    <property type="match status" value="1"/>
</dbReference>
<dbReference type="GO" id="GO:0004519">
    <property type="term" value="F:endonuclease activity"/>
    <property type="evidence" value="ECO:0007669"/>
    <property type="project" value="UniProtKB-KW"/>
</dbReference>
<organism evidence="6 7">
    <name type="scientific">Turicimonas muris</name>
    <dbReference type="NCBI Taxonomy" id="1796652"/>
    <lineage>
        <taxon>Bacteria</taxon>
        <taxon>Pseudomonadati</taxon>
        <taxon>Pseudomonadota</taxon>
        <taxon>Betaproteobacteria</taxon>
        <taxon>Burkholderiales</taxon>
        <taxon>Sutterellaceae</taxon>
        <taxon>Turicimonas</taxon>
    </lineage>
</organism>
<keyword evidence="7" id="KW-1185">Reference proteome</keyword>
<dbReference type="GO" id="GO:0016787">
    <property type="term" value="F:hydrolase activity"/>
    <property type="evidence" value="ECO:0007669"/>
    <property type="project" value="UniProtKB-KW"/>
</dbReference>
<dbReference type="RefSeq" id="WP_084081444.1">
    <property type="nucleotide sequence ID" value="NZ_CAJTBZ010000048.1"/>
</dbReference>
<keyword evidence="2" id="KW-0255">Endonuclease</keyword>
<evidence type="ECO:0000256" key="3">
    <source>
        <dbReference type="ARBA" id="ARBA00022801"/>
    </source>
</evidence>
<dbReference type="AlphaFoldDB" id="A0A227KQ11"/>
<dbReference type="SUPFAM" id="SSF50199">
    <property type="entry name" value="Staphylococcal nuclease"/>
    <property type="match status" value="1"/>
</dbReference>
<evidence type="ECO:0000259" key="5">
    <source>
        <dbReference type="PROSITE" id="PS50830"/>
    </source>
</evidence>